<dbReference type="InterPro" id="IPR001173">
    <property type="entry name" value="Glyco_trans_2-like"/>
</dbReference>
<dbReference type="SUPFAM" id="SSF53448">
    <property type="entry name" value="Nucleotide-diphospho-sugar transferases"/>
    <property type="match status" value="1"/>
</dbReference>
<dbReference type="AlphaFoldDB" id="A0A1S8MDI5"/>
<reference evidence="2 3" key="1">
    <citation type="submission" date="2022-04" db="EMBL/GenBank/DDBJ databases">
        <title>Genome sequence of C. roseum typestrain.</title>
        <authorList>
            <person name="Poehlein A."/>
            <person name="Schoch T."/>
            <person name="Duerre P."/>
            <person name="Daniel R."/>
        </authorList>
    </citation>
    <scope>NUCLEOTIDE SEQUENCE [LARGE SCALE GENOMIC DNA]</scope>
    <source>
        <strain evidence="2 3">DSM 7320</strain>
    </source>
</reference>
<gene>
    <name evidence="2" type="primary">arnC_3</name>
    <name evidence="2" type="ORF">CROST_020600</name>
</gene>
<proteinExistence type="predicted"/>
<evidence type="ECO:0000313" key="3">
    <source>
        <dbReference type="Proteomes" id="UP000190951"/>
    </source>
</evidence>
<protein>
    <submittedName>
        <fullName evidence="2">Undecaprenyl-phosphate 4-deoxy-4-formamido-L-arabinose transferase</fullName>
        <ecNumber evidence="2">2.4.2.53</ecNumber>
    </submittedName>
</protein>
<dbReference type="Pfam" id="PF00535">
    <property type="entry name" value="Glycos_transf_2"/>
    <property type="match status" value="1"/>
</dbReference>
<dbReference type="GO" id="GO:0016758">
    <property type="term" value="F:hexosyltransferase activity"/>
    <property type="evidence" value="ECO:0007669"/>
    <property type="project" value="UniProtKB-ARBA"/>
</dbReference>
<dbReference type="RefSeq" id="WP_139356002.1">
    <property type="nucleotide sequence ID" value="NZ_CP096983.1"/>
</dbReference>
<organism evidence="2 3">
    <name type="scientific">Clostridium felsineum</name>
    <dbReference type="NCBI Taxonomy" id="36839"/>
    <lineage>
        <taxon>Bacteria</taxon>
        <taxon>Bacillati</taxon>
        <taxon>Bacillota</taxon>
        <taxon>Clostridia</taxon>
        <taxon>Eubacteriales</taxon>
        <taxon>Clostridiaceae</taxon>
        <taxon>Clostridium</taxon>
    </lineage>
</organism>
<evidence type="ECO:0000259" key="1">
    <source>
        <dbReference type="Pfam" id="PF00535"/>
    </source>
</evidence>
<accession>A0A1S8MDI5</accession>
<dbReference type="EC" id="2.4.2.53" evidence="2"/>
<dbReference type="PANTHER" id="PTHR22916:SF3">
    <property type="entry name" value="UDP-GLCNAC:BETAGAL BETA-1,3-N-ACETYLGLUCOSAMINYLTRANSFERASE-LIKE PROTEIN 1"/>
    <property type="match status" value="1"/>
</dbReference>
<keyword evidence="2" id="KW-0328">Glycosyltransferase</keyword>
<dbReference type="InterPro" id="IPR029044">
    <property type="entry name" value="Nucleotide-diphossugar_trans"/>
</dbReference>
<dbReference type="Proteomes" id="UP000190951">
    <property type="component" value="Chromosome"/>
</dbReference>
<dbReference type="KEGG" id="crw:CROST_020600"/>
<name>A0A1S8MDI5_9CLOT</name>
<dbReference type="GO" id="GO:0099621">
    <property type="term" value="F:undecaprenyl-phosphate 4-deoxy-4-formamido-L-arabinose transferase activity"/>
    <property type="evidence" value="ECO:0007669"/>
    <property type="project" value="UniProtKB-EC"/>
</dbReference>
<dbReference type="STRING" id="84029.CROST_37340"/>
<feature type="domain" description="Glycosyltransferase 2-like" evidence="1">
    <location>
        <begin position="5"/>
        <end position="141"/>
    </location>
</feature>
<sequence>MNSISVIMPVYNSEKYLRNAIESVLSQTYKNFEFIITNDGSTDNSINIINEYAKLDDRIIVVSRKNRGLVYTLNEAINLAKGEYIVRMDADDICIPERLEKQINFFKEHKDIDILGTQVKTFGDVSPEIKIRDENKLNRTFDIGKSNRETIINYWYCLAHPSIMLKKSILNKLKGYRNFKSEDLDLWLRAIKAKLNIYKLNEKLIYFRLHDDSKTKVDNKNNEGLKDGIKIKLMDVFENKIEDDFKYIIWGASNGGKATKEVVDKYFKKSKCVGFIDKFKAGEFLNRRIFSPESVENIEFDYVFIATEPGKEEAIGKLKEIGLKSIDDFFCTV</sequence>
<dbReference type="EMBL" id="CP096983">
    <property type="protein sequence ID" value="URZ11343.1"/>
    <property type="molecule type" value="Genomic_DNA"/>
</dbReference>
<keyword evidence="2" id="KW-0808">Transferase</keyword>
<dbReference type="PANTHER" id="PTHR22916">
    <property type="entry name" value="GLYCOSYLTRANSFERASE"/>
    <property type="match status" value="1"/>
</dbReference>
<dbReference type="Gene3D" id="3.90.550.10">
    <property type="entry name" value="Spore Coat Polysaccharide Biosynthesis Protein SpsA, Chain A"/>
    <property type="match status" value="1"/>
</dbReference>
<keyword evidence="3" id="KW-1185">Reference proteome</keyword>
<evidence type="ECO:0000313" key="2">
    <source>
        <dbReference type="EMBL" id="URZ11343.1"/>
    </source>
</evidence>
<dbReference type="Gene3D" id="3.40.50.720">
    <property type="entry name" value="NAD(P)-binding Rossmann-like Domain"/>
    <property type="match status" value="1"/>
</dbReference>